<feature type="transmembrane region" description="Helical" evidence="1">
    <location>
        <begin position="12"/>
        <end position="33"/>
    </location>
</feature>
<gene>
    <name evidence="3" type="ORF">GA0116948_101143</name>
</gene>
<keyword evidence="1" id="KW-1133">Transmembrane helix</keyword>
<feature type="transmembrane region" description="Helical" evidence="1">
    <location>
        <begin position="237"/>
        <end position="256"/>
    </location>
</feature>
<feature type="transmembrane region" description="Helical" evidence="1">
    <location>
        <begin position="88"/>
        <end position="109"/>
    </location>
</feature>
<feature type="domain" description="Signal transduction histidine kinase internal region" evidence="2">
    <location>
        <begin position="311"/>
        <end position="388"/>
    </location>
</feature>
<feature type="transmembrane region" description="Helical" evidence="1">
    <location>
        <begin position="129"/>
        <end position="152"/>
    </location>
</feature>
<dbReference type="STRING" id="1335309.GA0116948_101143"/>
<name>A0A1C3YX30_9BACT</name>
<dbReference type="InterPro" id="IPR036890">
    <property type="entry name" value="HATPase_C_sf"/>
</dbReference>
<sequence length="508" mass="58444">MKSFQKLEFGTATAIFLFSLLTCLSNSVFNNVFEEQHTLGYKFELYHQVFDYYIHYLIPVVLHILVTYGAFLLLNFFIVPKYFERRKWVLGLLCLAPLAVFVFFMLMIADSYYYGYLFGVYKTVKGAHMYFAKMAFNNTLLYAVLYAIYYSIRELYLSYVYPQLSTNMIFRQIISEGIPMAIIWVVLLVFALSRGSHLAGYIVCYGPYLAGCYFLWMHKGFPEYQGKKDRGTFVLTTLLYSLPAAILTMVIIASLGHMQHSWGGVLVALGFVTLLLQFVVLLPLSWRLYQLRKQRKDLVGDLEVALGKSAANLDFLRSQINPHFLFNALNTLYGTALQENATHTSEGIQRLGDMMRFMLHENSQEKIALTKEVAYLHNYISLQRLRTQSSPDIQVDVNMNELHCNMDIAPMLLIPFVENAFKHGISLRSRSRISVSLYCDNGKVFFDVFNSIHSRPENDTEKEGFGIGLNNVKHRLALLYPGHHELSIRQTATEFFVHLTITVNPEKL</sequence>
<reference evidence="3 4" key="1">
    <citation type="submission" date="2016-08" db="EMBL/GenBank/DDBJ databases">
        <authorList>
            <person name="Seilhamer J.J."/>
        </authorList>
    </citation>
    <scope>NUCLEOTIDE SEQUENCE [LARGE SCALE GENOMIC DNA]</scope>
    <source>
        <strain evidence="3 4">A37T2</strain>
    </source>
</reference>
<evidence type="ECO:0000259" key="2">
    <source>
        <dbReference type="Pfam" id="PF06580"/>
    </source>
</evidence>
<organism evidence="3 4">
    <name type="scientific">Chitinophaga costaii</name>
    <dbReference type="NCBI Taxonomy" id="1335309"/>
    <lineage>
        <taxon>Bacteria</taxon>
        <taxon>Pseudomonadati</taxon>
        <taxon>Bacteroidota</taxon>
        <taxon>Chitinophagia</taxon>
        <taxon>Chitinophagales</taxon>
        <taxon>Chitinophagaceae</taxon>
        <taxon>Chitinophaga</taxon>
    </lineage>
</organism>
<evidence type="ECO:0000313" key="3">
    <source>
        <dbReference type="EMBL" id="SCB74578.1"/>
    </source>
</evidence>
<keyword evidence="4" id="KW-1185">Reference proteome</keyword>
<feature type="transmembrane region" description="Helical" evidence="1">
    <location>
        <begin position="262"/>
        <end position="286"/>
    </location>
</feature>
<keyword evidence="1" id="KW-0812">Transmembrane</keyword>
<feature type="transmembrane region" description="Helical" evidence="1">
    <location>
        <begin position="53"/>
        <end position="76"/>
    </location>
</feature>
<keyword evidence="3" id="KW-0418">Kinase</keyword>
<feature type="transmembrane region" description="Helical" evidence="1">
    <location>
        <begin position="198"/>
        <end position="216"/>
    </location>
</feature>
<dbReference type="Gene3D" id="3.30.565.10">
    <property type="entry name" value="Histidine kinase-like ATPase, C-terminal domain"/>
    <property type="match status" value="1"/>
</dbReference>
<dbReference type="OrthoDB" id="9792992at2"/>
<keyword evidence="1" id="KW-0472">Membrane</keyword>
<dbReference type="PANTHER" id="PTHR34220:SF7">
    <property type="entry name" value="SENSOR HISTIDINE KINASE YPDA"/>
    <property type="match status" value="1"/>
</dbReference>
<evidence type="ECO:0000313" key="4">
    <source>
        <dbReference type="Proteomes" id="UP000242818"/>
    </source>
</evidence>
<dbReference type="Pfam" id="PF06580">
    <property type="entry name" value="His_kinase"/>
    <property type="match status" value="1"/>
</dbReference>
<dbReference type="SUPFAM" id="SSF55874">
    <property type="entry name" value="ATPase domain of HSP90 chaperone/DNA topoisomerase II/histidine kinase"/>
    <property type="match status" value="1"/>
</dbReference>
<dbReference type="AlphaFoldDB" id="A0A1C3YX30"/>
<dbReference type="EMBL" id="FMAR01000001">
    <property type="protein sequence ID" value="SCB74578.1"/>
    <property type="molecule type" value="Genomic_DNA"/>
</dbReference>
<dbReference type="InterPro" id="IPR010559">
    <property type="entry name" value="Sig_transdc_His_kin_internal"/>
</dbReference>
<evidence type="ECO:0000256" key="1">
    <source>
        <dbReference type="SAM" id="Phobius"/>
    </source>
</evidence>
<protein>
    <submittedName>
        <fullName evidence="3">Histidine kinase</fullName>
    </submittedName>
</protein>
<keyword evidence="3" id="KW-0808">Transferase</keyword>
<accession>A0A1C3YX30</accession>
<proteinExistence type="predicted"/>
<dbReference type="PANTHER" id="PTHR34220">
    <property type="entry name" value="SENSOR HISTIDINE KINASE YPDA"/>
    <property type="match status" value="1"/>
</dbReference>
<dbReference type="GO" id="GO:0000155">
    <property type="term" value="F:phosphorelay sensor kinase activity"/>
    <property type="evidence" value="ECO:0007669"/>
    <property type="project" value="InterPro"/>
</dbReference>
<dbReference type="RefSeq" id="WP_089707970.1">
    <property type="nucleotide sequence ID" value="NZ_FMAR01000001.1"/>
</dbReference>
<feature type="transmembrane region" description="Helical" evidence="1">
    <location>
        <begin position="173"/>
        <end position="192"/>
    </location>
</feature>
<dbReference type="InterPro" id="IPR050640">
    <property type="entry name" value="Bact_2-comp_sensor_kinase"/>
</dbReference>
<dbReference type="Proteomes" id="UP000242818">
    <property type="component" value="Unassembled WGS sequence"/>
</dbReference>
<dbReference type="GO" id="GO:0016020">
    <property type="term" value="C:membrane"/>
    <property type="evidence" value="ECO:0007669"/>
    <property type="project" value="InterPro"/>
</dbReference>